<dbReference type="GO" id="GO:0000976">
    <property type="term" value="F:transcription cis-regulatory region binding"/>
    <property type="evidence" value="ECO:0007669"/>
    <property type="project" value="TreeGrafter"/>
</dbReference>
<evidence type="ECO:0000256" key="4">
    <source>
        <dbReference type="ARBA" id="ARBA00023015"/>
    </source>
</evidence>
<dbReference type="AlphaFoldDB" id="A0A7U3YQ19"/>
<keyword evidence="8" id="KW-0408">Iron</keyword>
<keyword evidence="7" id="KW-0479">Metal-binding</keyword>
<evidence type="ECO:0000256" key="6">
    <source>
        <dbReference type="ARBA" id="ARBA00023163"/>
    </source>
</evidence>
<protein>
    <submittedName>
        <fullName evidence="9">Ferric uptake regulator, Fur family</fullName>
    </submittedName>
</protein>
<feature type="binding site" evidence="7">
    <location>
        <position position="125"/>
    </location>
    <ligand>
        <name>Zn(2+)</name>
        <dbReference type="ChEBI" id="CHEBI:29105"/>
    </ligand>
</feature>
<comment type="cofactor">
    <cofactor evidence="8">
        <name>Mn(2+)</name>
        <dbReference type="ChEBI" id="CHEBI:29035"/>
    </cofactor>
    <cofactor evidence="8">
        <name>Fe(2+)</name>
        <dbReference type="ChEBI" id="CHEBI:29033"/>
    </cofactor>
    <text evidence="8">Binds 1 Mn(2+) or Fe(2+) ion per subunit.</text>
</comment>
<dbReference type="GO" id="GO:0045892">
    <property type="term" value="P:negative regulation of DNA-templated transcription"/>
    <property type="evidence" value="ECO:0007669"/>
    <property type="project" value="TreeGrafter"/>
</dbReference>
<feature type="binding site" evidence="8">
    <location>
        <position position="79"/>
    </location>
    <ligand>
        <name>Fe cation</name>
        <dbReference type="ChEBI" id="CHEBI:24875"/>
    </ligand>
</feature>
<dbReference type="Gene3D" id="3.30.1490.190">
    <property type="match status" value="1"/>
</dbReference>
<dbReference type="InterPro" id="IPR043135">
    <property type="entry name" value="Fur_C"/>
</dbReference>
<comment type="similarity">
    <text evidence="1">Belongs to the Fur family.</text>
</comment>
<dbReference type="GO" id="GO:1900376">
    <property type="term" value="P:regulation of secondary metabolite biosynthetic process"/>
    <property type="evidence" value="ECO:0007669"/>
    <property type="project" value="TreeGrafter"/>
</dbReference>
<dbReference type="CDD" id="cd07153">
    <property type="entry name" value="Fur_like"/>
    <property type="match status" value="1"/>
</dbReference>
<evidence type="ECO:0000256" key="2">
    <source>
        <dbReference type="ARBA" id="ARBA00022491"/>
    </source>
</evidence>
<keyword evidence="10" id="KW-1185">Reference proteome</keyword>
<dbReference type="InterPro" id="IPR002481">
    <property type="entry name" value="FUR"/>
</dbReference>
<feature type="binding site" evidence="7">
    <location>
        <position position="86"/>
    </location>
    <ligand>
        <name>Zn(2+)</name>
        <dbReference type="ChEBI" id="CHEBI:29105"/>
    </ligand>
</feature>
<keyword evidence="4" id="KW-0805">Transcription regulation</keyword>
<name>A0A7U3YQ19_DESPD</name>
<keyword evidence="3 7" id="KW-0862">Zinc</keyword>
<evidence type="ECO:0000256" key="1">
    <source>
        <dbReference type="ARBA" id="ARBA00007957"/>
    </source>
</evidence>
<dbReference type="GO" id="GO:0008270">
    <property type="term" value="F:zinc ion binding"/>
    <property type="evidence" value="ECO:0007669"/>
    <property type="project" value="TreeGrafter"/>
</dbReference>
<organism evidence="9 10">
    <name type="scientific">Desulfobulbus propionicus (strain ATCC 33891 / DSM 2032 / VKM B-1956 / 1pr3)</name>
    <dbReference type="NCBI Taxonomy" id="577650"/>
    <lineage>
        <taxon>Bacteria</taxon>
        <taxon>Pseudomonadati</taxon>
        <taxon>Thermodesulfobacteriota</taxon>
        <taxon>Desulfobulbia</taxon>
        <taxon>Desulfobulbales</taxon>
        <taxon>Desulfobulbaceae</taxon>
        <taxon>Desulfobulbus</taxon>
    </lineage>
</organism>
<dbReference type="Pfam" id="PF01475">
    <property type="entry name" value="FUR"/>
    <property type="match status" value="1"/>
</dbReference>
<feature type="binding site" evidence="7">
    <location>
        <position position="122"/>
    </location>
    <ligand>
        <name>Zn(2+)</name>
        <dbReference type="ChEBI" id="CHEBI:29105"/>
    </ligand>
</feature>
<keyword evidence="2" id="KW-0678">Repressor</keyword>
<dbReference type="KEGG" id="dpr:Despr_3313"/>
<feature type="binding site" evidence="7">
    <location>
        <position position="83"/>
    </location>
    <ligand>
        <name>Zn(2+)</name>
        <dbReference type="ChEBI" id="CHEBI:29105"/>
    </ligand>
</feature>
<dbReference type="RefSeq" id="WP_015725964.1">
    <property type="nucleotide sequence ID" value="NC_014972.1"/>
</dbReference>
<dbReference type="SUPFAM" id="SSF46785">
    <property type="entry name" value="Winged helix' DNA-binding domain"/>
    <property type="match status" value="2"/>
</dbReference>
<dbReference type="GO" id="GO:0003700">
    <property type="term" value="F:DNA-binding transcription factor activity"/>
    <property type="evidence" value="ECO:0007669"/>
    <property type="project" value="InterPro"/>
</dbReference>
<evidence type="ECO:0000256" key="8">
    <source>
        <dbReference type="PIRSR" id="PIRSR602481-2"/>
    </source>
</evidence>
<reference evidence="9 10" key="1">
    <citation type="journal article" date="2011" name="Stand. Genomic Sci.">
        <title>Complete genome sequence of Desulfobulbus propionicus type strain (1pr3).</title>
        <authorList>
            <person name="Pagani I."/>
            <person name="Lapidus A."/>
            <person name="Nolan M."/>
            <person name="Lucas S."/>
            <person name="Hammon N."/>
            <person name="Deshpande S."/>
            <person name="Cheng J.F."/>
            <person name="Chertkov O."/>
            <person name="Davenport K."/>
            <person name="Tapia R."/>
            <person name="Han C."/>
            <person name="Goodwin L."/>
            <person name="Pitluck S."/>
            <person name="Liolios K."/>
            <person name="Mavromatis K."/>
            <person name="Ivanova N."/>
            <person name="Mikhailova N."/>
            <person name="Pati A."/>
            <person name="Chen A."/>
            <person name="Palaniappan K."/>
            <person name="Land M."/>
            <person name="Hauser L."/>
            <person name="Chang Y.J."/>
            <person name="Jeffries C.D."/>
            <person name="Detter J.C."/>
            <person name="Brambilla E."/>
            <person name="Kannan K.P."/>
            <person name="Djao O.D."/>
            <person name="Rohde M."/>
            <person name="Pukall R."/>
            <person name="Spring S."/>
            <person name="Goker M."/>
            <person name="Sikorski J."/>
            <person name="Woyke T."/>
            <person name="Bristow J."/>
            <person name="Eisen J.A."/>
            <person name="Markowitz V."/>
            <person name="Hugenholtz P."/>
            <person name="Kyrpides N.C."/>
            <person name="Klenk H.P."/>
        </authorList>
    </citation>
    <scope>NUCLEOTIDE SEQUENCE [LARGE SCALE GENOMIC DNA]</scope>
    <source>
        <strain evidence="10">ATCC 33891 / DSM 2032 / 1pr3</strain>
    </source>
</reference>
<dbReference type="EMBL" id="CP002364">
    <property type="protein sequence ID" value="ADW19440.1"/>
    <property type="molecule type" value="Genomic_DNA"/>
</dbReference>
<dbReference type="Proteomes" id="UP000006365">
    <property type="component" value="Chromosome"/>
</dbReference>
<evidence type="ECO:0000256" key="3">
    <source>
        <dbReference type="ARBA" id="ARBA00022833"/>
    </source>
</evidence>
<evidence type="ECO:0000256" key="7">
    <source>
        <dbReference type="PIRSR" id="PIRSR602481-1"/>
    </source>
</evidence>
<accession>A0A7U3YQ19</accession>
<dbReference type="InterPro" id="IPR036390">
    <property type="entry name" value="WH_DNA-bd_sf"/>
</dbReference>
<keyword evidence="6" id="KW-0804">Transcription</keyword>
<dbReference type="Gene3D" id="1.10.10.10">
    <property type="entry name" value="Winged helix-like DNA-binding domain superfamily/Winged helix DNA-binding domain"/>
    <property type="match status" value="2"/>
</dbReference>
<dbReference type="PANTHER" id="PTHR33202:SF7">
    <property type="entry name" value="FERRIC UPTAKE REGULATION PROTEIN"/>
    <property type="match status" value="1"/>
</dbReference>
<comment type="cofactor">
    <cofactor evidence="7">
        <name>Zn(2+)</name>
        <dbReference type="ChEBI" id="CHEBI:29105"/>
    </cofactor>
    <text evidence="7">Binds 1 zinc ion per subunit.</text>
</comment>
<gene>
    <name evidence="9" type="ordered locus">Despr_3313</name>
</gene>
<sequence>MDHTLRMTHQREIILNEMQRCKLHLTADELYERIKKKLPRISLATVYRNLEILSEAGLIKKLEISGRQKRFDWDPQDHDHVYCTRCQRVDNIPTTSAPLPFDQIREKGYRITGCRIEFFGLCPNCQKNQEKKQRTGERTMACTSCGRASLSDTQRQVLEALAHSKEACGSKELAAATGLESKQVSCQITALKNKGYVSSPARCKYAITEQGKTALD</sequence>
<evidence type="ECO:0000313" key="10">
    <source>
        <dbReference type="Proteomes" id="UP000006365"/>
    </source>
</evidence>
<evidence type="ECO:0000313" key="9">
    <source>
        <dbReference type="EMBL" id="ADW19440.1"/>
    </source>
</evidence>
<keyword evidence="5" id="KW-0238">DNA-binding</keyword>
<evidence type="ECO:0000256" key="5">
    <source>
        <dbReference type="ARBA" id="ARBA00023125"/>
    </source>
</evidence>
<proteinExistence type="inferred from homology"/>
<dbReference type="InterPro" id="IPR036388">
    <property type="entry name" value="WH-like_DNA-bd_sf"/>
</dbReference>
<dbReference type="PANTHER" id="PTHR33202">
    <property type="entry name" value="ZINC UPTAKE REGULATION PROTEIN"/>
    <property type="match status" value="1"/>
</dbReference>